<keyword evidence="3" id="KW-1185">Reference proteome</keyword>
<protein>
    <submittedName>
        <fullName evidence="2">Uncharacterized protein</fullName>
    </submittedName>
</protein>
<proteinExistence type="predicted"/>
<feature type="compositionally biased region" description="Basic and acidic residues" evidence="1">
    <location>
        <begin position="238"/>
        <end position="254"/>
    </location>
</feature>
<dbReference type="OrthoDB" id="3061594at2759"/>
<comment type="caution">
    <text evidence="2">The sequence shown here is derived from an EMBL/GenBank/DDBJ whole genome shotgun (WGS) entry which is preliminary data.</text>
</comment>
<evidence type="ECO:0000256" key="1">
    <source>
        <dbReference type="SAM" id="MobiDB-lite"/>
    </source>
</evidence>
<dbReference type="AlphaFoldDB" id="A0A9P3PEQ3"/>
<gene>
    <name evidence="2" type="ORF">LshimejAT787_0109810</name>
</gene>
<reference evidence="2" key="1">
    <citation type="submission" date="2022-07" db="EMBL/GenBank/DDBJ databases">
        <title>The genome of Lyophyllum shimeji provides insight into the initial evolution of ectomycorrhizal fungal genome.</title>
        <authorList>
            <person name="Kobayashi Y."/>
            <person name="Shibata T."/>
            <person name="Hirakawa H."/>
            <person name="Shigenobu S."/>
            <person name="Nishiyama T."/>
            <person name="Yamada A."/>
            <person name="Hasebe M."/>
            <person name="Kawaguchi M."/>
        </authorList>
    </citation>
    <scope>NUCLEOTIDE SEQUENCE</scope>
    <source>
        <strain evidence="2">AT787</strain>
    </source>
</reference>
<feature type="region of interest" description="Disordered" evidence="1">
    <location>
        <begin position="37"/>
        <end position="93"/>
    </location>
</feature>
<evidence type="ECO:0000313" key="2">
    <source>
        <dbReference type="EMBL" id="GLB34097.1"/>
    </source>
</evidence>
<feature type="region of interest" description="Disordered" evidence="1">
    <location>
        <begin position="115"/>
        <end position="155"/>
    </location>
</feature>
<accession>A0A9P3PEQ3</accession>
<name>A0A9P3PEQ3_LYOSH</name>
<dbReference type="EMBL" id="BRPK01000001">
    <property type="protein sequence ID" value="GLB34097.1"/>
    <property type="molecule type" value="Genomic_DNA"/>
</dbReference>
<evidence type="ECO:0000313" key="3">
    <source>
        <dbReference type="Proteomes" id="UP001063166"/>
    </source>
</evidence>
<feature type="region of interest" description="Disordered" evidence="1">
    <location>
        <begin position="198"/>
        <end position="302"/>
    </location>
</feature>
<feature type="compositionally biased region" description="Basic and acidic residues" evidence="1">
    <location>
        <begin position="37"/>
        <end position="48"/>
    </location>
</feature>
<organism evidence="2 3">
    <name type="scientific">Lyophyllum shimeji</name>
    <name type="common">Hon-shimeji</name>
    <name type="synonym">Tricholoma shimeji</name>
    <dbReference type="NCBI Taxonomy" id="47721"/>
    <lineage>
        <taxon>Eukaryota</taxon>
        <taxon>Fungi</taxon>
        <taxon>Dikarya</taxon>
        <taxon>Basidiomycota</taxon>
        <taxon>Agaricomycotina</taxon>
        <taxon>Agaricomycetes</taxon>
        <taxon>Agaricomycetidae</taxon>
        <taxon>Agaricales</taxon>
        <taxon>Tricholomatineae</taxon>
        <taxon>Lyophyllaceae</taxon>
        <taxon>Lyophyllum</taxon>
    </lineage>
</organism>
<feature type="compositionally biased region" description="Low complexity" evidence="1">
    <location>
        <begin position="265"/>
        <end position="283"/>
    </location>
</feature>
<feature type="compositionally biased region" description="Low complexity" evidence="1">
    <location>
        <begin position="122"/>
        <end position="138"/>
    </location>
</feature>
<feature type="compositionally biased region" description="Low complexity" evidence="1">
    <location>
        <begin position="49"/>
        <end position="92"/>
    </location>
</feature>
<feature type="compositionally biased region" description="Basic and acidic residues" evidence="1">
    <location>
        <begin position="207"/>
        <end position="216"/>
    </location>
</feature>
<feature type="compositionally biased region" description="Acidic residues" evidence="1">
    <location>
        <begin position="284"/>
        <end position="302"/>
    </location>
</feature>
<dbReference type="Proteomes" id="UP001063166">
    <property type="component" value="Unassembled WGS sequence"/>
</dbReference>
<sequence>MGSRGGRYRLSHREMLSYGFKYGEPWGEDRRALESAFREEDTRSENSRSSESTWTTCRSGFGSTHGSSTLSTLSSVSTLSPSVSSSGTASASYWDTWSGSERAHSSAGMEVVRVGEGHGRARSLSRSPSAAASGRASSTGIPSPPRNEDNGASAYLGWRDYQPLMTTRPTYERQRWRRESPYEDGLDHAWWDVPFGRAQSSSYGTRWTEENTHDDYASNGSYYAEPGTADMGSPGYNQHHDHAYDSDLASRWDDLSDELESGSTYDGPGSDSEYGSYGSIGSGSEEDSFSSESDDPYEGYSD</sequence>